<evidence type="ECO:0000256" key="10">
    <source>
        <dbReference type="ARBA" id="ARBA00022989"/>
    </source>
</evidence>
<dbReference type="InterPro" id="IPR036197">
    <property type="entry name" value="NarG-like_sf"/>
</dbReference>
<keyword evidence="24" id="KW-1185">Reference proteome</keyword>
<evidence type="ECO:0000256" key="6">
    <source>
        <dbReference type="ARBA" id="ARBA00022617"/>
    </source>
</evidence>
<dbReference type="GO" id="GO:0005886">
    <property type="term" value="C:plasma membrane"/>
    <property type="evidence" value="ECO:0007669"/>
    <property type="project" value="UniProtKB-SubCell"/>
</dbReference>
<dbReference type="InterPro" id="IPR051936">
    <property type="entry name" value="Heme-iron_electron_transfer"/>
</dbReference>
<evidence type="ECO:0000256" key="13">
    <source>
        <dbReference type="ARBA" id="ARBA00023063"/>
    </source>
</evidence>
<keyword evidence="4" id="KW-0813">Transport</keyword>
<comment type="cofactor">
    <cofactor evidence="1">
        <name>Mo-bis(molybdopterin guanine dinucleotide)</name>
        <dbReference type="ChEBI" id="CHEBI:60539"/>
    </cofactor>
</comment>
<evidence type="ECO:0000256" key="11">
    <source>
        <dbReference type="ARBA" id="ARBA00023002"/>
    </source>
</evidence>
<keyword evidence="14 21" id="KW-0472">Membrane</keyword>
<dbReference type="EMBL" id="WEGH01000005">
    <property type="protein sequence ID" value="MQY09074.1"/>
    <property type="molecule type" value="Genomic_DNA"/>
</dbReference>
<feature type="transmembrane region" description="Helical" evidence="21">
    <location>
        <begin position="6"/>
        <end position="23"/>
    </location>
</feature>
<evidence type="ECO:0000256" key="1">
    <source>
        <dbReference type="ARBA" id="ARBA00001942"/>
    </source>
</evidence>
<evidence type="ECO:0000256" key="12">
    <source>
        <dbReference type="ARBA" id="ARBA00023004"/>
    </source>
</evidence>
<sequence length="242" mass="26979">MNLLLWVALPYVAVASLIAGTVWRYRYDRFGWTTRSSELYERRLLRVASPLFHYGLIFVILGHVIGLLIPEGWTKAAGVSESAYHAGSLIGGTVAGVAAAAGLAMLIYRRRATGPVFSATTRNDKLMYLLLGGSLLLGLAVTVVENGLLGPYDYRRTVAPWFRDIFLLRPDPDLMTGIPVLYKLHVLLGLVLTALFPFTRLIHAFAAPWRYAFRPYIVYRSRDGAGLATRDPARGWEPLTRR</sequence>
<dbReference type="FunFam" id="1.20.950.20:FF:000001">
    <property type="entry name" value="Respiratory nitrate reductase subunit gamma"/>
    <property type="match status" value="1"/>
</dbReference>
<evidence type="ECO:0000256" key="15">
    <source>
        <dbReference type="ARBA" id="ARBA00056200"/>
    </source>
</evidence>
<evidence type="ECO:0000256" key="9">
    <source>
        <dbReference type="ARBA" id="ARBA00022982"/>
    </source>
</evidence>
<evidence type="ECO:0000256" key="8">
    <source>
        <dbReference type="ARBA" id="ARBA00022723"/>
    </source>
</evidence>
<dbReference type="GO" id="GO:0046872">
    <property type="term" value="F:metal ion binding"/>
    <property type="evidence" value="ECO:0007669"/>
    <property type="project" value="UniProtKB-KW"/>
</dbReference>
<comment type="function">
    <text evidence="15">Does not seem to have nitrate reductase activity.</text>
</comment>
<evidence type="ECO:0000256" key="20">
    <source>
        <dbReference type="PIRSR" id="PIRSR603816-1"/>
    </source>
</evidence>
<keyword evidence="13" id="KW-0534">Nitrate assimilation</keyword>
<dbReference type="Gene3D" id="1.20.950.20">
    <property type="entry name" value="Transmembrane di-heme cytochromes, Chain C"/>
    <property type="match status" value="1"/>
</dbReference>
<dbReference type="GO" id="GO:0009325">
    <property type="term" value="C:nitrate reductase complex"/>
    <property type="evidence" value="ECO:0007669"/>
    <property type="project" value="InterPro"/>
</dbReference>
<evidence type="ECO:0000256" key="7">
    <source>
        <dbReference type="ARBA" id="ARBA00022692"/>
    </source>
</evidence>
<name>A0A7K0C8F4_9ACTN</name>
<dbReference type="SUPFAM" id="SSF103501">
    <property type="entry name" value="Respiratory nitrate reductase 1 gamma chain"/>
    <property type="match status" value="1"/>
</dbReference>
<gene>
    <name evidence="23" type="primary">narX_3</name>
    <name evidence="23" type="ORF">ACRB68_71860</name>
</gene>
<evidence type="ECO:0000313" key="24">
    <source>
        <dbReference type="Proteomes" id="UP000487268"/>
    </source>
</evidence>
<evidence type="ECO:0000256" key="18">
    <source>
        <dbReference type="ARBA" id="ARBA00061480"/>
    </source>
</evidence>
<dbReference type="OrthoDB" id="9788113at2"/>
<proteinExistence type="inferred from homology"/>
<dbReference type="PANTHER" id="PTHR30598:SF3">
    <property type="entry name" value="RESPIRATORY NITRATE REDUCTASE 1 GAMMA CHAIN"/>
    <property type="match status" value="1"/>
</dbReference>
<evidence type="ECO:0000256" key="5">
    <source>
        <dbReference type="ARBA" id="ARBA00022475"/>
    </source>
</evidence>
<keyword evidence="6 20" id="KW-0349">Heme</keyword>
<keyword evidence="10 21" id="KW-1133">Transmembrane helix</keyword>
<evidence type="ECO:0000256" key="2">
    <source>
        <dbReference type="ARBA" id="ARBA00001970"/>
    </source>
</evidence>
<evidence type="ECO:0000259" key="22">
    <source>
        <dbReference type="Pfam" id="PF02665"/>
    </source>
</evidence>
<dbReference type="PANTHER" id="PTHR30598">
    <property type="entry name" value="NITRATE REDUCTASE PRIVATE CHAPERONE, REDOX ENZYME MATURATION PROTEIN REMP FAMILY"/>
    <property type="match status" value="1"/>
</dbReference>
<feature type="binding site" description="axial binding residue" evidence="20">
    <location>
        <position position="63"/>
    </location>
    <ligand>
        <name>heme b</name>
        <dbReference type="ChEBI" id="CHEBI:60344"/>
        <label>1</label>
    </ligand>
    <ligandPart>
        <name>Fe</name>
        <dbReference type="ChEBI" id="CHEBI:18248"/>
    </ligandPart>
</feature>
<keyword evidence="9" id="KW-0249">Electron transport</keyword>
<evidence type="ECO:0000256" key="17">
    <source>
        <dbReference type="ARBA" id="ARBA00061196"/>
    </source>
</evidence>
<evidence type="ECO:0000256" key="3">
    <source>
        <dbReference type="ARBA" id="ARBA00004651"/>
    </source>
</evidence>
<evidence type="ECO:0000256" key="4">
    <source>
        <dbReference type="ARBA" id="ARBA00022448"/>
    </source>
</evidence>
<comment type="similarity">
    <text evidence="18">In the N-terminal section; belongs to the nitrate reductase alpha subunit family.</text>
</comment>
<feature type="domain" description="NarG-like" evidence="22">
    <location>
        <begin position="2"/>
        <end position="222"/>
    </location>
</feature>
<feature type="binding site" description="axial binding residue" evidence="20">
    <location>
        <position position="53"/>
    </location>
    <ligand>
        <name>heme b</name>
        <dbReference type="ChEBI" id="CHEBI:60344"/>
        <label>1</label>
    </ligand>
    <ligandPart>
        <name>Fe</name>
        <dbReference type="ChEBI" id="CHEBI:18248"/>
    </ligandPart>
</feature>
<dbReference type="GO" id="GO:0019645">
    <property type="term" value="P:anaerobic electron transport chain"/>
    <property type="evidence" value="ECO:0007669"/>
    <property type="project" value="TreeGrafter"/>
</dbReference>
<dbReference type="GO" id="GO:0008940">
    <property type="term" value="F:nitrate reductase activity"/>
    <property type="evidence" value="ECO:0007669"/>
    <property type="project" value="InterPro"/>
</dbReference>
<keyword evidence="7 21" id="KW-0812">Transmembrane</keyword>
<comment type="similarity">
    <text evidence="17">In the C-terminal section; belongs to the nitrate reductase gamma subunit family.</text>
</comment>
<dbReference type="NCBIfam" id="TIGR00351">
    <property type="entry name" value="narI"/>
    <property type="match status" value="1"/>
</dbReference>
<keyword evidence="12 20" id="KW-0408">Iron</keyword>
<evidence type="ECO:0000256" key="14">
    <source>
        <dbReference type="ARBA" id="ARBA00023136"/>
    </source>
</evidence>
<comment type="cofactor">
    <cofactor evidence="2">
        <name>heme b</name>
        <dbReference type="ChEBI" id="CHEBI:60344"/>
    </cofactor>
</comment>
<dbReference type="InterPro" id="IPR003816">
    <property type="entry name" value="Nitrate_red_gam"/>
</dbReference>
<accession>A0A7K0C8F4</accession>
<comment type="subcellular location">
    <subcellularLocation>
        <location evidence="3">Cell membrane</location>
        <topology evidence="3">Multi-pass membrane protein</topology>
    </subcellularLocation>
</comment>
<keyword evidence="5" id="KW-1003">Cell membrane</keyword>
<feature type="transmembrane region" description="Helical" evidence="21">
    <location>
        <begin position="44"/>
        <end position="69"/>
    </location>
</feature>
<comment type="similarity">
    <text evidence="16">In the central section; belongs to the NarJ/NarW family.</text>
</comment>
<dbReference type="AlphaFoldDB" id="A0A7K0C8F4"/>
<evidence type="ECO:0000256" key="16">
    <source>
        <dbReference type="ARBA" id="ARBA00061095"/>
    </source>
</evidence>
<feature type="transmembrane region" description="Helical" evidence="21">
    <location>
        <begin position="128"/>
        <end position="149"/>
    </location>
</feature>
<feature type="binding site" description="axial binding residue" evidence="20">
    <location>
        <position position="185"/>
    </location>
    <ligand>
        <name>heme b</name>
        <dbReference type="ChEBI" id="CHEBI:60344"/>
        <label>1</label>
    </ligand>
    <ligandPart>
        <name>Fe</name>
        <dbReference type="ChEBI" id="CHEBI:18248"/>
    </ligandPart>
</feature>
<dbReference type="Proteomes" id="UP000487268">
    <property type="component" value="Unassembled WGS sequence"/>
</dbReference>
<evidence type="ECO:0000313" key="23">
    <source>
        <dbReference type="EMBL" id="MQY09074.1"/>
    </source>
</evidence>
<feature type="transmembrane region" description="Helical" evidence="21">
    <location>
        <begin position="180"/>
        <end position="202"/>
    </location>
</feature>
<protein>
    <recommendedName>
        <fullName evidence="19">Nitrate reductase-like protein NarX</fullName>
    </recommendedName>
</protein>
<dbReference type="InterPro" id="IPR023234">
    <property type="entry name" value="NarG-like_domain"/>
</dbReference>
<comment type="caution">
    <text evidence="23">The sequence shown here is derived from an EMBL/GenBank/DDBJ whole genome shotgun (WGS) entry which is preliminary data.</text>
</comment>
<reference evidence="23 24" key="1">
    <citation type="submission" date="2019-10" db="EMBL/GenBank/DDBJ databases">
        <title>Actinomadura rubteroloni sp. nov. and Actinomadura macrotermitis sp. nov., isolated from the gut of fungus growing-termite Macrotermes natalensis.</title>
        <authorList>
            <person name="Benndorf R."/>
            <person name="Martin K."/>
            <person name="Kuefner M."/>
            <person name="De Beer W."/>
            <person name="Kaster A.-K."/>
            <person name="Vollmers J."/>
            <person name="Poulsen M."/>
            <person name="Beemelmanns C."/>
        </authorList>
    </citation>
    <scope>NUCLEOTIDE SEQUENCE [LARGE SCALE GENOMIC DNA]</scope>
    <source>
        <strain evidence="23 24">RB68</strain>
    </source>
</reference>
<evidence type="ECO:0000256" key="21">
    <source>
        <dbReference type="SAM" id="Phobius"/>
    </source>
</evidence>
<dbReference type="GO" id="GO:0042128">
    <property type="term" value="P:nitrate assimilation"/>
    <property type="evidence" value="ECO:0007669"/>
    <property type="project" value="UniProtKB-KW"/>
</dbReference>
<dbReference type="GO" id="GO:0020037">
    <property type="term" value="F:heme binding"/>
    <property type="evidence" value="ECO:0007669"/>
    <property type="project" value="TreeGrafter"/>
</dbReference>
<keyword evidence="11 23" id="KW-0560">Oxidoreductase</keyword>
<dbReference type="RefSeq" id="WP_153540457.1">
    <property type="nucleotide sequence ID" value="NZ_WEGH01000005.1"/>
</dbReference>
<dbReference type="GO" id="GO:0009055">
    <property type="term" value="F:electron transfer activity"/>
    <property type="evidence" value="ECO:0007669"/>
    <property type="project" value="TreeGrafter"/>
</dbReference>
<organism evidence="23 24">
    <name type="scientific">Actinomadura macrotermitis</name>
    <dbReference type="NCBI Taxonomy" id="2585200"/>
    <lineage>
        <taxon>Bacteria</taxon>
        <taxon>Bacillati</taxon>
        <taxon>Actinomycetota</taxon>
        <taxon>Actinomycetes</taxon>
        <taxon>Streptosporangiales</taxon>
        <taxon>Thermomonosporaceae</taxon>
        <taxon>Actinomadura</taxon>
    </lineage>
</organism>
<evidence type="ECO:0000256" key="19">
    <source>
        <dbReference type="ARBA" id="ARBA00071287"/>
    </source>
</evidence>
<dbReference type="Pfam" id="PF02665">
    <property type="entry name" value="Nitrate_red_gam"/>
    <property type="match status" value="1"/>
</dbReference>
<feature type="binding site" description="axial binding residue" evidence="20">
    <location>
        <position position="203"/>
    </location>
    <ligand>
        <name>heme b</name>
        <dbReference type="ChEBI" id="CHEBI:60344"/>
        <label>1</label>
    </ligand>
    <ligandPart>
        <name>Fe</name>
        <dbReference type="ChEBI" id="CHEBI:18248"/>
    </ligandPart>
</feature>
<keyword evidence="8" id="KW-0479">Metal-binding</keyword>
<feature type="transmembrane region" description="Helical" evidence="21">
    <location>
        <begin position="89"/>
        <end position="108"/>
    </location>
</feature>